<evidence type="ECO:0008006" key="3">
    <source>
        <dbReference type="Google" id="ProtNLM"/>
    </source>
</evidence>
<dbReference type="Proteomes" id="UP000033651">
    <property type="component" value="Unassembled WGS sequence"/>
</dbReference>
<proteinExistence type="predicted"/>
<name>A0A0F3KNC4_9GAMM</name>
<dbReference type="EMBL" id="JZRB01000025">
    <property type="protein sequence ID" value="KJV32487.1"/>
    <property type="molecule type" value="Genomic_DNA"/>
</dbReference>
<evidence type="ECO:0000313" key="1">
    <source>
        <dbReference type="EMBL" id="KJV32487.1"/>
    </source>
</evidence>
<dbReference type="PATRIC" id="fig|345309.4.peg.1775"/>
<dbReference type="OrthoDB" id="9939990at2"/>
<keyword evidence="2" id="KW-1185">Reference proteome</keyword>
<dbReference type="RefSeq" id="WP_045829852.1">
    <property type="nucleotide sequence ID" value="NZ_JZRB01000025.1"/>
</dbReference>
<comment type="caution">
    <text evidence="1">The sequence shown here is derived from an EMBL/GenBank/DDBJ whole genome shotgun (WGS) entry which is preliminary data.</text>
</comment>
<accession>A0A0F3KNC4</accession>
<organism evidence="1 2">
    <name type="scientific">Luteibacter yeojuensis</name>
    <dbReference type="NCBI Taxonomy" id="345309"/>
    <lineage>
        <taxon>Bacteria</taxon>
        <taxon>Pseudomonadati</taxon>
        <taxon>Pseudomonadota</taxon>
        <taxon>Gammaproteobacteria</taxon>
        <taxon>Lysobacterales</taxon>
        <taxon>Rhodanobacteraceae</taxon>
        <taxon>Luteibacter</taxon>
    </lineage>
</organism>
<reference evidence="1 2" key="1">
    <citation type="submission" date="2015-03" db="EMBL/GenBank/DDBJ databases">
        <title>Draft genome sequence of Luteibacter yeojuensis strain SU11.</title>
        <authorList>
            <person name="Sulaiman J."/>
            <person name="Priya K."/>
            <person name="Chan K.-G."/>
        </authorList>
    </citation>
    <scope>NUCLEOTIDE SEQUENCE [LARGE SCALE GENOMIC DNA]</scope>
    <source>
        <strain evidence="1 2">SU11</strain>
    </source>
</reference>
<gene>
    <name evidence="1" type="ORF">VI08_12160</name>
</gene>
<evidence type="ECO:0000313" key="2">
    <source>
        <dbReference type="Proteomes" id="UP000033651"/>
    </source>
</evidence>
<protein>
    <recommendedName>
        <fullName evidence="3">Response regulatory domain-containing protein</fullName>
    </recommendedName>
</protein>
<dbReference type="AlphaFoldDB" id="A0A0F3KNC4"/>
<sequence>MTNDVSTTAPSVLLIGIDANVAGALAMVLQRTGAHVAHARTAGNARLILAAAPSIRAVVCRCGEPVDDDLTLPAWLGAHHPAVGIVALCNTPGHAHADIPEWCQVLQSPYDTSDIERALADARLDAFANAAD</sequence>